<organism evidence="1 2">
    <name type="scientific">Terriglobus roseus (strain DSM 18391 / NRRL B-41598 / KBS 63)</name>
    <dbReference type="NCBI Taxonomy" id="926566"/>
    <lineage>
        <taxon>Bacteria</taxon>
        <taxon>Pseudomonadati</taxon>
        <taxon>Acidobacteriota</taxon>
        <taxon>Terriglobia</taxon>
        <taxon>Terriglobales</taxon>
        <taxon>Acidobacteriaceae</taxon>
        <taxon>Terriglobus</taxon>
    </lineage>
</organism>
<keyword evidence="2" id="KW-1185">Reference proteome</keyword>
<sequence length="182" mass="20334">MARPVKWSRDLYPIRERAAHSRTETWARKDIERLFDIRRASAQSLMKAIGEVQAVGGAHFVDRTSLLAFLDEMIAADLVENALRHRLLEAEAPPAPKPLRVALPAGLRNVMLRDLPENIKLTTGRLEISAPDTIGMLENLALLAQALQNDLLSIEMVLDRPVASRTTDPDLGAFLERLRLVD</sequence>
<accession>I3ZJC5</accession>
<evidence type="ECO:0000313" key="2">
    <source>
        <dbReference type="Proteomes" id="UP000006056"/>
    </source>
</evidence>
<gene>
    <name evidence="1" type="ordered locus">Terro_3113</name>
</gene>
<protein>
    <submittedName>
        <fullName evidence="1">Uncharacterized protein</fullName>
    </submittedName>
</protein>
<dbReference type="OrthoDB" id="122611at2"/>
<evidence type="ECO:0000313" key="1">
    <source>
        <dbReference type="EMBL" id="AFL89343.1"/>
    </source>
</evidence>
<dbReference type="STRING" id="926566.Terro_3113"/>
<dbReference type="EMBL" id="CP003379">
    <property type="protein sequence ID" value="AFL89343.1"/>
    <property type="molecule type" value="Genomic_DNA"/>
</dbReference>
<dbReference type="RefSeq" id="WP_014786606.1">
    <property type="nucleotide sequence ID" value="NC_018014.1"/>
</dbReference>
<dbReference type="AlphaFoldDB" id="I3ZJC5"/>
<dbReference type="HOGENOM" id="CLU_1481303_0_0_0"/>
<name>I3ZJC5_TERRK</name>
<dbReference type="Proteomes" id="UP000006056">
    <property type="component" value="Chromosome"/>
</dbReference>
<reference evidence="1 2" key="1">
    <citation type="submission" date="2012-06" db="EMBL/GenBank/DDBJ databases">
        <title>Complete genome of Terriglobus roseus DSM 18391.</title>
        <authorList>
            <consortium name="US DOE Joint Genome Institute (JGI-PGF)"/>
            <person name="Lucas S."/>
            <person name="Copeland A."/>
            <person name="Lapidus A."/>
            <person name="Glavina del Rio T."/>
            <person name="Dalin E."/>
            <person name="Tice H."/>
            <person name="Bruce D."/>
            <person name="Goodwin L."/>
            <person name="Pitluck S."/>
            <person name="Peters L."/>
            <person name="Mikhailova N."/>
            <person name="Munk A.C.C."/>
            <person name="Kyrpides N."/>
            <person name="Mavromatis K."/>
            <person name="Ivanova N."/>
            <person name="Brettin T."/>
            <person name="Detter J.C."/>
            <person name="Han C."/>
            <person name="Larimer F."/>
            <person name="Land M."/>
            <person name="Hauser L."/>
            <person name="Markowitz V."/>
            <person name="Cheng J.-F."/>
            <person name="Hugenholtz P."/>
            <person name="Woyke T."/>
            <person name="Wu D."/>
            <person name="Brambilla E."/>
            <person name="Klenk H.-P."/>
            <person name="Eisen J.A."/>
        </authorList>
    </citation>
    <scope>NUCLEOTIDE SEQUENCE [LARGE SCALE GENOMIC DNA]</scope>
    <source>
        <strain evidence="2">DSM 18391 / NRRL B-41598 / KBS 63</strain>
    </source>
</reference>
<proteinExistence type="predicted"/>
<dbReference type="KEGG" id="trs:Terro_3113"/>